<feature type="domain" description="NACHT N-terminal Helical" evidence="1">
    <location>
        <begin position="8"/>
        <end position="128"/>
    </location>
</feature>
<sequence length="140" mass="15054">MEPAVLGGRLVSSLVGPLVRQLFVQDAPGAGLVDKPVRLSHLVSFRGEKRTLGEAEVRRLAGKLIAEAVASPGERPFPPDEEAAVTDTLARRLLALGDLDMDDVQAVRLGNRGLARKLHRHATPPDGLHILEFFTAAPRS</sequence>
<evidence type="ECO:0000313" key="2">
    <source>
        <dbReference type="EMBL" id="KUM79595.1"/>
    </source>
</evidence>
<dbReference type="AlphaFoldDB" id="A0A124H5Q4"/>
<comment type="caution">
    <text evidence="2">The sequence shown here is derived from an EMBL/GenBank/DDBJ whole genome shotgun (WGS) entry which is preliminary data.</text>
</comment>
<name>A0A124H5Q4_9ACTN</name>
<proteinExistence type="predicted"/>
<protein>
    <recommendedName>
        <fullName evidence="1">NACHT N-terminal Helical domain-containing protein</fullName>
    </recommendedName>
</protein>
<gene>
    <name evidence="2" type="ORF">AQI70_09570</name>
</gene>
<evidence type="ECO:0000259" key="1">
    <source>
        <dbReference type="Pfam" id="PF22733"/>
    </source>
</evidence>
<dbReference type="Pfam" id="PF22733">
    <property type="entry name" value="NNH1"/>
    <property type="match status" value="1"/>
</dbReference>
<evidence type="ECO:0000313" key="3">
    <source>
        <dbReference type="Proteomes" id="UP000054024"/>
    </source>
</evidence>
<reference evidence="2 3" key="1">
    <citation type="submission" date="2015-10" db="EMBL/GenBank/DDBJ databases">
        <title>Draft genome sequence of Streptomyces curacoi DSM 40107, type strain for the species Streptomyces curacoi.</title>
        <authorList>
            <person name="Ruckert C."/>
            <person name="Winkler A."/>
            <person name="Kalinowski J."/>
            <person name="Kampfer P."/>
            <person name="Glaeser S."/>
        </authorList>
    </citation>
    <scope>NUCLEOTIDE SEQUENCE [LARGE SCALE GENOMIC DNA]</scope>
    <source>
        <strain evidence="2 3">DSM 40107</strain>
    </source>
</reference>
<dbReference type="InterPro" id="IPR054547">
    <property type="entry name" value="NNH1"/>
</dbReference>
<accession>A0A124H5Q4</accession>
<keyword evidence="3" id="KW-1185">Reference proteome</keyword>
<organism evidence="2 3">
    <name type="scientific">Streptomyces curacoi</name>
    <dbReference type="NCBI Taxonomy" id="146536"/>
    <lineage>
        <taxon>Bacteria</taxon>
        <taxon>Bacillati</taxon>
        <taxon>Actinomycetota</taxon>
        <taxon>Actinomycetes</taxon>
        <taxon>Kitasatosporales</taxon>
        <taxon>Streptomycetaceae</taxon>
        <taxon>Streptomyces</taxon>
    </lineage>
</organism>
<dbReference type="STRING" id="146536.AQI70_09570"/>
<dbReference type="Proteomes" id="UP000054024">
    <property type="component" value="Unassembled WGS sequence"/>
</dbReference>
<dbReference type="EMBL" id="LMWJ01000005">
    <property type="protein sequence ID" value="KUM79595.1"/>
    <property type="molecule type" value="Genomic_DNA"/>
</dbReference>